<keyword evidence="1" id="KW-0732">Signal</keyword>
<dbReference type="STRING" id="36856.ATB98_08520"/>
<evidence type="ECO:0000313" key="2">
    <source>
        <dbReference type="EMBL" id="OAP43914.1"/>
    </source>
</evidence>
<dbReference type="Proteomes" id="UP000078507">
    <property type="component" value="Unassembled WGS sequence"/>
</dbReference>
<organism evidence="2 3">
    <name type="scientific">Sinorhizobium saheli</name>
    <dbReference type="NCBI Taxonomy" id="36856"/>
    <lineage>
        <taxon>Bacteria</taxon>
        <taxon>Pseudomonadati</taxon>
        <taxon>Pseudomonadota</taxon>
        <taxon>Alphaproteobacteria</taxon>
        <taxon>Hyphomicrobiales</taxon>
        <taxon>Rhizobiaceae</taxon>
        <taxon>Sinorhizobium/Ensifer group</taxon>
        <taxon>Sinorhizobium</taxon>
    </lineage>
</organism>
<keyword evidence="3" id="KW-1185">Reference proteome</keyword>
<evidence type="ECO:0008006" key="4">
    <source>
        <dbReference type="Google" id="ProtNLM"/>
    </source>
</evidence>
<gene>
    <name evidence="2" type="ORF">ATB98_08520</name>
</gene>
<protein>
    <recommendedName>
        <fullName evidence="4">PepSY domain-containing protein</fullName>
    </recommendedName>
</protein>
<feature type="signal peptide" evidence="1">
    <location>
        <begin position="1"/>
        <end position="23"/>
    </location>
</feature>
<comment type="caution">
    <text evidence="2">The sequence shown here is derived from an EMBL/GenBank/DDBJ whole genome shotgun (WGS) entry which is preliminary data.</text>
</comment>
<name>A0A178Y916_SINSA</name>
<proteinExistence type="predicted"/>
<dbReference type="AlphaFoldDB" id="A0A178Y916"/>
<reference evidence="2 3" key="1">
    <citation type="submission" date="2015-11" db="EMBL/GenBank/DDBJ databases">
        <title>Ensifer anhuiense sp. nov., an effective nitrogen fixation bacterium with Glycine soja.</title>
        <authorList>
            <person name="Yan H."/>
            <person name="Chen W."/>
        </authorList>
    </citation>
    <scope>NUCLEOTIDE SEQUENCE [LARGE SCALE GENOMIC DNA]</scope>
    <source>
        <strain evidence="2 3">LMG 7837</strain>
    </source>
</reference>
<evidence type="ECO:0000256" key="1">
    <source>
        <dbReference type="SAM" id="SignalP"/>
    </source>
</evidence>
<evidence type="ECO:0000313" key="3">
    <source>
        <dbReference type="Proteomes" id="UP000078507"/>
    </source>
</evidence>
<dbReference type="EMBL" id="LNQB01000076">
    <property type="protein sequence ID" value="OAP43914.1"/>
    <property type="molecule type" value="Genomic_DNA"/>
</dbReference>
<feature type="chain" id="PRO_5008097631" description="PepSY domain-containing protein" evidence="1">
    <location>
        <begin position="24"/>
        <end position="85"/>
    </location>
</feature>
<sequence>MKIRLVTAVALTVLLAAPAGLRAEEIPAEKQKAITDMLATMKCEMDPANIEANGEGYELDDVFCADGQYDMDLDADLTVAGKRKE</sequence>
<accession>A0A178Y916</accession>
<dbReference type="RefSeq" id="WP_084435530.1">
    <property type="nucleotide sequence ID" value="NZ_LNQB01000076.1"/>
</dbReference>